<evidence type="ECO:0000256" key="3">
    <source>
        <dbReference type="ARBA" id="ARBA00022691"/>
    </source>
</evidence>
<dbReference type="PANTHER" id="PTHR43464">
    <property type="entry name" value="METHYLTRANSFERASE"/>
    <property type="match status" value="1"/>
</dbReference>
<feature type="region of interest" description="Disordered" evidence="4">
    <location>
        <begin position="1"/>
        <end position="30"/>
    </location>
</feature>
<evidence type="ECO:0000313" key="6">
    <source>
        <dbReference type="EMBL" id="UZJ23537.1"/>
    </source>
</evidence>
<accession>A0ABY6NVX2</accession>
<keyword evidence="3" id="KW-0949">S-adenosyl-L-methionine</keyword>
<gene>
    <name evidence="6" type="ORF">RHODO2019_09885</name>
</gene>
<sequence length="273" mass="26949">MSTPGAPTPGAPSARASLPPVPGTDASQAGAGSLAVRRAVHQLVCRAAHGGAQGCRVLDVGGGSGVWAVPLATTGCSVTVVEPSPDALASLARRAREAGVSHLVTGVQGDADSLADAVADASADVVLAHGVLEVVEDVPATLAALVAALAPAGALSVLVAGRAAAVLHRALAGRIADAQHVLTDPDGRVGPRDPLLRRFDVAGIEAALVAAGLVVQLVQGDAVVSDLVPWPVLETAPGSAAALAELELHASCTSPLREMASRLHAVATVAPRP</sequence>
<dbReference type="Gene3D" id="3.40.50.150">
    <property type="entry name" value="Vaccinia Virus protein VP39"/>
    <property type="match status" value="1"/>
</dbReference>
<dbReference type="GO" id="GO:0032259">
    <property type="term" value="P:methylation"/>
    <property type="evidence" value="ECO:0007669"/>
    <property type="project" value="UniProtKB-KW"/>
</dbReference>
<keyword evidence="1 6" id="KW-0489">Methyltransferase</keyword>
<keyword evidence="7" id="KW-1185">Reference proteome</keyword>
<feature type="compositionally biased region" description="Pro residues" evidence="4">
    <location>
        <begin position="1"/>
        <end position="10"/>
    </location>
</feature>
<evidence type="ECO:0000313" key="7">
    <source>
        <dbReference type="Proteomes" id="UP001164965"/>
    </source>
</evidence>
<evidence type="ECO:0000259" key="5">
    <source>
        <dbReference type="Pfam" id="PF08241"/>
    </source>
</evidence>
<name>A0ABY6NVX2_9NOCA</name>
<reference evidence="6" key="1">
    <citation type="submission" date="2022-10" db="EMBL/GenBank/DDBJ databases">
        <title>Rhodococcus sp.75.</title>
        <authorList>
            <person name="Sun M."/>
        </authorList>
    </citation>
    <scope>NUCLEOTIDE SEQUENCE</scope>
    <source>
        <strain evidence="6">75</strain>
    </source>
</reference>
<dbReference type="Proteomes" id="UP001164965">
    <property type="component" value="Chromosome"/>
</dbReference>
<evidence type="ECO:0000256" key="4">
    <source>
        <dbReference type="SAM" id="MobiDB-lite"/>
    </source>
</evidence>
<dbReference type="RefSeq" id="WP_265381644.1">
    <property type="nucleotide sequence ID" value="NZ_CP110615.1"/>
</dbReference>
<dbReference type="GO" id="GO:0008168">
    <property type="term" value="F:methyltransferase activity"/>
    <property type="evidence" value="ECO:0007669"/>
    <property type="project" value="UniProtKB-KW"/>
</dbReference>
<keyword evidence="2" id="KW-0808">Transferase</keyword>
<dbReference type="InterPro" id="IPR013216">
    <property type="entry name" value="Methyltransf_11"/>
</dbReference>
<organism evidence="6 7">
    <name type="scientific">Rhodococcus antarcticus</name>
    <dbReference type="NCBI Taxonomy" id="2987751"/>
    <lineage>
        <taxon>Bacteria</taxon>
        <taxon>Bacillati</taxon>
        <taxon>Actinomycetota</taxon>
        <taxon>Actinomycetes</taxon>
        <taxon>Mycobacteriales</taxon>
        <taxon>Nocardiaceae</taxon>
        <taxon>Rhodococcus</taxon>
    </lineage>
</organism>
<evidence type="ECO:0000256" key="1">
    <source>
        <dbReference type="ARBA" id="ARBA00022603"/>
    </source>
</evidence>
<feature type="domain" description="Methyltransferase type 11" evidence="5">
    <location>
        <begin position="58"/>
        <end position="156"/>
    </location>
</feature>
<dbReference type="EMBL" id="CP110615">
    <property type="protein sequence ID" value="UZJ23537.1"/>
    <property type="molecule type" value="Genomic_DNA"/>
</dbReference>
<dbReference type="CDD" id="cd02440">
    <property type="entry name" value="AdoMet_MTases"/>
    <property type="match status" value="1"/>
</dbReference>
<dbReference type="SUPFAM" id="SSF53335">
    <property type="entry name" value="S-adenosyl-L-methionine-dependent methyltransferases"/>
    <property type="match status" value="1"/>
</dbReference>
<dbReference type="Pfam" id="PF08241">
    <property type="entry name" value="Methyltransf_11"/>
    <property type="match status" value="1"/>
</dbReference>
<proteinExistence type="predicted"/>
<protein>
    <submittedName>
        <fullName evidence="6">Class I SAM-dependent methyltransferase</fullName>
    </submittedName>
</protein>
<dbReference type="PANTHER" id="PTHR43464:SF19">
    <property type="entry name" value="UBIQUINONE BIOSYNTHESIS O-METHYLTRANSFERASE, MITOCHONDRIAL"/>
    <property type="match status" value="1"/>
</dbReference>
<evidence type="ECO:0000256" key="2">
    <source>
        <dbReference type="ARBA" id="ARBA00022679"/>
    </source>
</evidence>
<dbReference type="InterPro" id="IPR029063">
    <property type="entry name" value="SAM-dependent_MTases_sf"/>
</dbReference>